<sequence>MKFVIAAIAMSLSTLVSAESISEVKITKETCLTLLELSKIHVDMVVNEHMNAIQIASHMDIVSNLYKNNNSKWLAFLQAQANISKLIDDVYEFSSTEERKIIPLAIFNGCMGRVGNTFEIYKK</sequence>
<name>A0A4Y5JTB5_9CAUD</name>
<evidence type="ECO:0000313" key="1">
    <source>
        <dbReference type="EMBL" id="QCG75978.1"/>
    </source>
</evidence>
<gene>
    <name evidence="1" type="ORF">EST35_0096</name>
</gene>
<evidence type="ECO:0000313" key="2">
    <source>
        <dbReference type="Proteomes" id="UP000316733"/>
    </source>
</evidence>
<organism evidence="1 2">
    <name type="scientific">Pseudomonas phage vB_PaeM_PA5oct</name>
    <dbReference type="NCBI Taxonomy" id="2163605"/>
    <lineage>
        <taxon>Viruses</taxon>
        <taxon>Duplodnaviria</taxon>
        <taxon>Heunggongvirae</taxon>
        <taxon>Uroviricota</taxon>
        <taxon>Caudoviricetes</taxon>
        <taxon>Arenbergviridae</taxon>
        <taxon>Wroclawvirus</taxon>
        <taxon>Wroclawvirus PA5oct</taxon>
    </lineage>
</organism>
<dbReference type="EMBL" id="MK797984">
    <property type="protein sequence ID" value="QCG75978.1"/>
    <property type="molecule type" value="Genomic_DNA"/>
</dbReference>
<proteinExistence type="predicted"/>
<protein>
    <submittedName>
        <fullName evidence="1">Uncharacterized protein</fullName>
    </submittedName>
</protein>
<reference evidence="2" key="1">
    <citation type="journal article" date="2020" name="bioRxiv">
        <title>Integrative omics analysis of Pseudomonas aeruginosa virus PA5oct highlights the molecular complexity of jumbo phages.</title>
        <authorList>
            <person name="Lood C."/>
            <person name="Danis-Wlodarczyk K."/>
            <person name="Blasdel B.G."/>
            <person name="Jang H.B."/>
            <person name="Vandenheuvel D."/>
            <person name="Briers Y."/>
            <person name="Noben J.-P."/>
            <person name="van Noort V."/>
            <person name="Drulis-Kawa Z."/>
            <person name="Lavigne R."/>
        </authorList>
    </citation>
    <scope>NUCLEOTIDE SEQUENCE [LARGE SCALE GENOMIC DNA]</scope>
</reference>
<accession>A0A4Y5JTB5</accession>
<dbReference type="Proteomes" id="UP000316733">
    <property type="component" value="Segment"/>
</dbReference>
<keyword evidence="2" id="KW-1185">Reference proteome</keyword>